<keyword evidence="2" id="KW-1185">Reference proteome</keyword>
<comment type="caution">
    <text evidence="1">The sequence shown here is derived from an EMBL/GenBank/DDBJ whole genome shotgun (WGS) entry which is preliminary data.</text>
</comment>
<sequence length="45" mass="4761">MLFSGASDEHSCAAMTRSRGNRLNIGGSGFVIDWSSSQVSLESIV</sequence>
<protein>
    <submittedName>
        <fullName evidence="1">Uncharacterized protein</fullName>
    </submittedName>
</protein>
<accession>A0A0J1B5Z2</accession>
<evidence type="ECO:0000313" key="2">
    <source>
        <dbReference type="Proteomes" id="UP000036367"/>
    </source>
</evidence>
<dbReference type="AlphaFoldDB" id="A0A0J1B5Z2"/>
<reference evidence="1" key="1">
    <citation type="submission" date="2015-05" db="EMBL/GenBank/DDBJ databases">
        <title>Permanent draft genome of Rhodopirellula islandicus K833.</title>
        <authorList>
            <person name="Kizina J."/>
            <person name="Richter M."/>
            <person name="Glockner F.O."/>
            <person name="Harder J."/>
        </authorList>
    </citation>
    <scope>NUCLEOTIDE SEQUENCE [LARGE SCALE GENOMIC DNA]</scope>
    <source>
        <strain evidence="1">K833</strain>
    </source>
</reference>
<dbReference type="Proteomes" id="UP000036367">
    <property type="component" value="Unassembled WGS sequence"/>
</dbReference>
<dbReference type="PATRIC" id="fig|595434.4.peg.5672"/>
<organism evidence="1 2">
    <name type="scientific">Rhodopirellula islandica</name>
    <dbReference type="NCBI Taxonomy" id="595434"/>
    <lineage>
        <taxon>Bacteria</taxon>
        <taxon>Pseudomonadati</taxon>
        <taxon>Planctomycetota</taxon>
        <taxon>Planctomycetia</taxon>
        <taxon>Pirellulales</taxon>
        <taxon>Pirellulaceae</taxon>
        <taxon>Rhodopirellula</taxon>
    </lineage>
</organism>
<dbReference type="EMBL" id="LECT01000047">
    <property type="protein sequence ID" value="KLU02018.1"/>
    <property type="molecule type" value="Genomic_DNA"/>
</dbReference>
<name>A0A0J1B5Z2_RHOIS</name>
<evidence type="ECO:0000313" key="1">
    <source>
        <dbReference type="EMBL" id="KLU02018.1"/>
    </source>
</evidence>
<gene>
    <name evidence="1" type="ORF">RISK_005973</name>
</gene>
<proteinExistence type="predicted"/>